<accession>A0A7I4YCC4</accession>
<protein>
    <submittedName>
        <fullName evidence="10">Tyrosine decarboxylase</fullName>
    </submittedName>
</protein>
<organism evidence="9 10">
    <name type="scientific">Haemonchus contortus</name>
    <name type="common">Barber pole worm</name>
    <dbReference type="NCBI Taxonomy" id="6289"/>
    <lineage>
        <taxon>Eukaryota</taxon>
        <taxon>Metazoa</taxon>
        <taxon>Ecdysozoa</taxon>
        <taxon>Nematoda</taxon>
        <taxon>Chromadorea</taxon>
        <taxon>Rhabditida</taxon>
        <taxon>Rhabditina</taxon>
        <taxon>Rhabditomorpha</taxon>
        <taxon>Strongyloidea</taxon>
        <taxon>Trichostrongylidae</taxon>
        <taxon>Haemonchus</taxon>
    </lineage>
</organism>
<dbReference type="InterPro" id="IPR015422">
    <property type="entry name" value="PyrdxlP-dep_Trfase_small"/>
</dbReference>
<keyword evidence="4 6" id="KW-0663">Pyridoxal phosphate</keyword>
<comment type="cofactor">
    <cofactor evidence="1 6 7">
        <name>pyridoxal 5'-phosphate</name>
        <dbReference type="ChEBI" id="CHEBI:597326"/>
    </cofactor>
</comment>
<name>A0A7I4YCC4_HAECO</name>
<evidence type="ECO:0000256" key="8">
    <source>
        <dbReference type="SAM" id="MobiDB-lite"/>
    </source>
</evidence>
<keyword evidence="3" id="KW-0210">Decarboxylase</keyword>
<feature type="compositionally biased region" description="Basic and acidic residues" evidence="8">
    <location>
        <begin position="494"/>
        <end position="503"/>
    </location>
</feature>
<dbReference type="PANTHER" id="PTHR11999">
    <property type="entry name" value="GROUP II PYRIDOXAL-5-PHOSPHATE DECARBOXYLASE"/>
    <property type="match status" value="1"/>
</dbReference>
<evidence type="ECO:0000256" key="2">
    <source>
        <dbReference type="ARBA" id="ARBA00009533"/>
    </source>
</evidence>
<dbReference type="InterPro" id="IPR015421">
    <property type="entry name" value="PyrdxlP-dep_Trfase_major"/>
</dbReference>
<dbReference type="PANTHER" id="PTHR11999:SF70">
    <property type="entry name" value="MIP05841P"/>
    <property type="match status" value="1"/>
</dbReference>
<dbReference type="WBParaSite" id="HCON_00080980-00001">
    <property type="protein sequence ID" value="HCON_00080980-00001"/>
    <property type="gene ID" value="HCON_00080980"/>
</dbReference>
<dbReference type="Gene3D" id="3.40.640.10">
    <property type="entry name" value="Type I PLP-dependent aspartate aminotransferase-like (Major domain)"/>
    <property type="match status" value="1"/>
</dbReference>
<evidence type="ECO:0000313" key="10">
    <source>
        <dbReference type="WBParaSite" id="HCON_00080980-00001"/>
    </source>
</evidence>
<dbReference type="Proteomes" id="UP000025227">
    <property type="component" value="Unplaced"/>
</dbReference>
<evidence type="ECO:0000256" key="7">
    <source>
        <dbReference type="RuleBase" id="RU000382"/>
    </source>
</evidence>
<dbReference type="SUPFAM" id="SSF53383">
    <property type="entry name" value="PLP-dependent transferases"/>
    <property type="match status" value="1"/>
</dbReference>
<evidence type="ECO:0000256" key="3">
    <source>
        <dbReference type="ARBA" id="ARBA00022793"/>
    </source>
</evidence>
<comment type="similarity">
    <text evidence="2 7">Belongs to the group II decarboxylase family.</text>
</comment>
<dbReference type="AlphaFoldDB" id="A0A7I4YCC4"/>
<evidence type="ECO:0000256" key="1">
    <source>
        <dbReference type="ARBA" id="ARBA00001933"/>
    </source>
</evidence>
<dbReference type="InterPro" id="IPR015424">
    <property type="entry name" value="PyrdxlP-dep_Trfase"/>
</dbReference>
<sequence>MINLSCSKNWSSSWSIGLDVLWASQNRFYSRDYFAVSRHASLPLYVLPLPCLAGRRRAALGAKEFRDRHTDRPTDRQTDRQTKRFIGDPRCSRGGGTVVRSTSNAIFYFIMTSKRRKVMQLMELHRKPQSAFEGLMREMGPKLVVYINKDAHPYAKKACSMAMVKCHAIQAKISNNWGLTGSEIEEQIQQDLKQELIPLLVYCTMGTTPSAIVDHIESIGPVAKKYDLWMHCDGSYGGNCWIEPKYRPSSNALDFATSVNVSLHKFLVHGNGDMIWTKEYVPFKETFQTCQEAVKFWHEGRAVMCDWGLRKPRCVSALIIWLAMRLNGLQGLRYYVNNAVETCAYFAQLIRAHPCCKIVSHNYALVCFQYTEPGFSADQVNKYTRLLCNFMNESQRIFLTSAEVDNNDLISVSINYDRTSEANVDSSWLVMKSLIEEFRKRRDDPYLLLSTAPSNIDKRENSNFGRFMYDSVANTPEHSPTKNQFQSSSSGHSTYRDSARDNA</sequence>
<dbReference type="GO" id="GO:0005737">
    <property type="term" value="C:cytoplasm"/>
    <property type="evidence" value="ECO:0007669"/>
    <property type="project" value="TreeGrafter"/>
</dbReference>
<dbReference type="InterPro" id="IPR002129">
    <property type="entry name" value="PyrdxlP-dep_de-COase"/>
</dbReference>
<feature type="modified residue" description="N6-(pyridoxal phosphate)lysine" evidence="6">
    <location>
        <position position="265"/>
    </location>
</feature>
<dbReference type="InterPro" id="IPR010977">
    <property type="entry name" value="Aromatic_deC"/>
</dbReference>
<evidence type="ECO:0000313" key="9">
    <source>
        <dbReference type="Proteomes" id="UP000025227"/>
    </source>
</evidence>
<keyword evidence="5 7" id="KW-0456">Lyase</keyword>
<evidence type="ECO:0000256" key="6">
    <source>
        <dbReference type="PIRSR" id="PIRSR602129-50"/>
    </source>
</evidence>
<feature type="region of interest" description="Disordered" evidence="8">
    <location>
        <begin position="63"/>
        <end position="87"/>
    </location>
</feature>
<keyword evidence="9" id="KW-1185">Reference proteome</keyword>
<feature type="region of interest" description="Disordered" evidence="8">
    <location>
        <begin position="469"/>
        <end position="503"/>
    </location>
</feature>
<reference evidence="10" key="1">
    <citation type="submission" date="2020-12" db="UniProtKB">
        <authorList>
            <consortium name="WormBaseParasite"/>
        </authorList>
    </citation>
    <scope>IDENTIFICATION</scope>
    <source>
        <strain evidence="10">MHco3</strain>
    </source>
</reference>
<dbReference type="OrthoDB" id="639767at2759"/>
<evidence type="ECO:0000256" key="5">
    <source>
        <dbReference type="ARBA" id="ARBA00023239"/>
    </source>
</evidence>
<feature type="compositionally biased region" description="Polar residues" evidence="8">
    <location>
        <begin position="472"/>
        <end position="493"/>
    </location>
</feature>
<evidence type="ECO:0000256" key="4">
    <source>
        <dbReference type="ARBA" id="ARBA00022898"/>
    </source>
</evidence>
<dbReference type="GO" id="GO:0016831">
    <property type="term" value="F:carboxy-lyase activity"/>
    <property type="evidence" value="ECO:0007669"/>
    <property type="project" value="UniProtKB-KW"/>
</dbReference>
<dbReference type="OMA" id="AVETCAY"/>
<dbReference type="Gene3D" id="3.90.1150.10">
    <property type="entry name" value="Aspartate Aminotransferase, domain 1"/>
    <property type="match status" value="1"/>
</dbReference>
<proteinExistence type="inferred from homology"/>
<dbReference type="Pfam" id="PF00282">
    <property type="entry name" value="Pyridoxal_deC"/>
    <property type="match status" value="1"/>
</dbReference>
<dbReference type="GO" id="GO:0030170">
    <property type="term" value="F:pyridoxal phosphate binding"/>
    <property type="evidence" value="ECO:0007669"/>
    <property type="project" value="InterPro"/>
</dbReference>
<dbReference type="GO" id="GO:0019752">
    <property type="term" value="P:carboxylic acid metabolic process"/>
    <property type="evidence" value="ECO:0007669"/>
    <property type="project" value="InterPro"/>
</dbReference>